<evidence type="ECO:0000256" key="5">
    <source>
        <dbReference type="ARBA" id="ARBA00023204"/>
    </source>
</evidence>
<dbReference type="GO" id="GO:0009432">
    <property type="term" value="P:SOS response"/>
    <property type="evidence" value="ECO:0007669"/>
    <property type="project" value="UniProtKB-KW"/>
</dbReference>
<keyword evidence="4" id="KW-0741">SOS mutagenesis</keyword>
<evidence type="ECO:0000259" key="7">
    <source>
        <dbReference type="PROSITE" id="PS50173"/>
    </source>
</evidence>
<gene>
    <name evidence="8" type="ORF">DM558_02980</name>
</gene>
<dbReference type="Gene3D" id="3.30.1490.100">
    <property type="entry name" value="DNA polymerase, Y-family, little finger domain"/>
    <property type="match status" value="1"/>
</dbReference>
<dbReference type="Gene3D" id="1.10.150.20">
    <property type="entry name" value="5' to 3' exonuclease, C-terminal subdomain"/>
    <property type="match status" value="1"/>
</dbReference>
<dbReference type="KEGG" id="emo:DM558_02980"/>
<dbReference type="Pfam" id="PF11799">
    <property type="entry name" value="IMS_C"/>
    <property type="match status" value="1"/>
</dbReference>
<evidence type="ECO:0000313" key="9">
    <source>
        <dbReference type="Proteomes" id="UP000273143"/>
    </source>
</evidence>
<evidence type="ECO:0000313" key="8">
    <source>
        <dbReference type="EMBL" id="AZS49807.1"/>
    </source>
</evidence>
<comment type="similarity">
    <text evidence="1">Belongs to the DNA polymerase type-Y family.</text>
</comment>
<dbReference type="CDD" id="cd01700">
    <property type="entry name" value="PolY_Pol_V_umuC"/>
    <property type="match status" value="1"/>
</dbReference>
<keyword evidence="6" id="KW-0742">SOS response</keyword>
<dbReference type="GO" id="GO:0003684">
    <property type="term" value="F:damaged DNA binding"/>
    <property type="evidence" value="ECO:0007669"/>
    <property type="project" value="InterPro"/>
</dbReference>
<dbReference type="Pfam" id="PF00817">
    <property type="entry name" value="IMS"/>
    <property type="match status" value="1"/>
</dbReference>
<keyword evidence="9" id="KW-1185">Reference proteome</keyword>
<keyword evidence="5" id="KW-0234">DNA repair</keyword>
<name>A0A3Q9JKS8_9GAMM</name>
<organism evidence="8 9">
    <name type="scientific">Entomomonas moraniae</name>
    <dbReference type="NCBI Taxonomy" id="2213226"/>
    <lineage>
        <taxon>Bacteria</taxon>
        <taxon>Pseudomonadati</taxon>
        <taxon>Pseudomonadota</taxon>
        <taxon>Gammaproteobacteria</taxon>
        <taxon>Pseudomonadales</taxon>
        <taxon>Pseudomonadaceae</taxon>
        <taxon>Entomomonas</taxon>
    </lineage>
</organism>
<dbReference type="RefSeq" id="WP_127161982.1">
    <property type="nucleotide sequence ID" value="NZ_CP029822.1"/>
</dbReference>
<dbReference type="PANTHER" id="PTHR11076">
    <property type="entry name" value="DNA REPAIR POLYMERASE UMUC / TRANSFERASE FAMILY MEMBER"/>
    <property type="match status" value="1"/>
</dbReference>
<protein>
    <submittedName>
        <fullName evidence="8">Y-family DNA polymerase</fullName>
    </submittedName>
</protein>
<accession>A0A3Q9JKS8</accession>
<evidence type="ECO:0000256" key="6">
    <source>
        <dbReference type="ARBA" id="ARBA00023236"/>
    </source>
</evidence>
<keyword evidence="2" id="KW-0227">DNA damage</keyword>
<dbReference type="GO" id="GO:0005829">
    <property type="term" value="C:cytosol"/>
    <property type="evidence" value="ECO:0007669"/>
    <property type="project" value="TreeGrafter"/>
</dbReference>
<dbReference type="GO" id="GO:0003887">
    <property type="term" value="F:DNA-directed DNA polymerase activity"/>
    <property type="evidence" value="ECO:0007669"/>
    <property type="project" value="TreeGrafter"/>
</dbReference>
<dbReference type="InterPro" id="IPR043128">
    <property type="entry name" value="Rev_trsase/Diguanyl_cyclase"/>
</dbReference>
<dbReference type="InterPro" id="IPR001126">
    <property type="entry name" value="UmuC"/>
</dbReference>
<dbReference type="GO" id="GO:0042276">
    <property type="term" value="P:error-prone translesion synthesis"/>
    <property type="evidence" value="ECO:0007669"/>
    <property type="project" value="TreeGrafter"/>
</dbReference>
<evidence type="ECO:0000256" key="2">
    <source>
        <dbReference type="ARBA" id="ARBA00022763"/>
    </source>
</evidence>
<dbReference type="InterPro" id="IPR050116">
    <property type="entry name" value="DNA_polymerase-Y"/>
</dbReference>
<dbReference type="SUPFAM" id="SSF56672">
    <property type="entry name" value="DNA/RNA polymerases"/>
    <property type="match status" value="1"/>
</dbReference>
<dbReference type="Pfam" id="PF13438">
    <property type="entry name" value="DUF4113"/>
    <property type="match status" value="1"/>
</dbReference>
<dbReference type="InterPro" id="IPR043502">
    <property type="entry name" value="DNA/RNA_pol_sf"/>
</dbReference>
<dbReference type="Pfam" id="PF11798">
    <property type="entry name" value="IMS_HHH"/>
    <property type="match status" value="1"/>
</dbReference>
<dbReference type="InterPro" id="IPR024728">
    <property type="entry name" value="PolY_HhH_motif"/>
</dbReference>
<dbReference type="EMBL" id="CP029822">
    <property type="protein sequence ID" value="AZS49807.1"/>
    <property type="molecule type" value="Genomic_DNA"/>
</dbReference>
<dbReference type="PROSITE" id="PS50173">
    <property type="entry name" value="UMUC"/>
    <property type="match status" value="1"/>
</dbReference>
<evidence type="ECO:0000256" key="3">
    <source>
        <dbReference type="ARBA" id="ARBA00023125"/>
    </source>
</evidence>
<reference evidence="9" key="1">
    <citation type="submission" date="2018-06" db="EMBL/GenBank/DDBJ databases">
        <title>Complete genome of Pseudomonas insecticola strain QZS01.</title>
        <authorList>
            <person name="Wang J."/>
            <person name="Su Q."/>
        </authorList>
    </citation>
    <scope>NUCLEOTIDE SEQUENCE [LARGE SCALE GENOMIC DNA]</scope>
    <source>
        <strain evidence="9">QZS01</strain>
    </source>
</reference>
<sequence length="421" mass="48055">MIGLIDCNNFYASCERVFNPKLEGRPVGILSNNDGCVIARSNEIKPLVPMGMPAYQIPPHIRKEVTLLSSNYELYGDMSRRVFDTVREHTSDLEIYSIDEAFIHLLGFDNTVEYCKRLRSIVKRDTGIPVSIGLSSTKTLAKIANHVAKKNPELEGICWLHAGEPRLEALLKQLPVGEVWGIGYKIAQRLEALGIKTAWQLRQSNLKRIRQHFSVVLERTVLELQGTPCIELDDMNTPKQNIMTSRSFGKITSNFYDLSEAIRAHSSKGAEKLRSQQSVARALMVFLKTNRFRNDLLQYNPSKLAQLPYPTNDTRVIVKTAHEALCSIFREDYLYHKAGVMMLDLIDKDVEQFDFFHAAQDTKEQIKSDRLMSTIDSINKKMGKNTIIIGGRTVNATWSLKRDFLSRRYTTRWNELLSVKL</sequence>
<dbReference type="InterPro" id="IPR017961">
    <property type="entry name" value="DNA_pol_Y-fam_little_finger"/>
</dbReference>
<proteinExistence type="inferred from homology"/>
<dbReference type="Gene3D" id="3.30.70.270">
    <property type="match status" value="1"/>
</dbReference>
<dbReference type="InterPro" id="IPR036775">
    <property type="entry name" value="DNA_pol_Y-fam_lit_finger_sf"/>
</dbReference>
<evidence type="ECO:0000256" key="4">
    <source>
        <dbReference type="ARBA" id="ARBA00023199"/>
    </source>
</evidence>
<dbReference type="Gene3D" id="3.40.1170.60">
    <property type="match status" value="1"/>
</dbReference>
<keyword evidence="3" id="KW-0238">DNA-binding</keyword>
<dbReference type="Proteomes" id="UP000273143">
    <property type="component" value="Chromosome"/>
</dbReference>
<dbReference type="InterPro" id="IPR025188">
    <property type="entry name" value="DUF4113"/>
</dbReference>
<evidence type="ECO:0000256" key="1">
    <source>
        <dbReference type="ARBA" id="ARBA00010945"/>
    </source>
</evidence>
<dbReference type="AlphaFoldDB" id="A0A3Q9JKS8"/>
<dbReference type="PANTHER" id="PTHR11076:SF34">
    <property type="entry name" value="PROTEIN UMUC"/>
    <property type="match status" value="1"/>
</dbReference>
<dbReference type="GO" id="GO:0006281">
    <property type="term" value="P:DNA repair"/>
    <property type="evidence" value="ECO:0007669"/>
    <property type="project" value="UniProtKB-KW"/>
</dbReference>
<feature type="domain" description="UmuC" evidence="7">
    <location>
        <begin position="2"/>
        <end position="183"/>
    </location>
</feature>